<protein>
    <submittedName>
        <fullName evidence="2">Uncharacterized protein</fullName>
    </submittedName>
</protein>
<proteinExistence type="predicted"/>
<name>A0A7R8VY41_TIMDO</name>
<evidence type="ECO:0000313" key="2">
    <source>
        <dbReference type="EMBL" id="CAD7206607.1"/>
    </source>
</evidence>
<gene>
    <name evidence="2" type="ORF">TDIB3V08_LOCUS12756</name>
</gene>
<dbReference type="EMBL" id="OA584176">
    <property type="protein sequence ID" value="CAD7206607.1"/>
    <property type="molecule type" value="Genomic_DNA"/>
</dbReference>
<reference evidence="2" key="1">
    <citation type="submission" date="2020-11" db="EMBL/GenBank/DDBJ databases">
        <authorList>
            <person name="Tran Van P."/>
        </authorList>
    </citation>
    <scope>NUCLEOTIDE SEQUENCE</scope>
</reference>
<feature type="region of interest" description="Disordered" evidence="1">
    <location>
        <begin position="1"/>
        <end position="27"/>
    </location>
</feature>
<organism evidence="2">
    <name type="scientific">Timema douglasi</name>
    <name type="common">Walking stick</name>
    <dbReference type="NCBI Taxonomy" id="61478"/>
    <lineage>
        <taxon>Eukaryota</taxon>
        <taxon>Metazoa</taxon>
        <taxon>Ecdysozoa</taxon>
        <taxon>Arthropoda</taxon>
        <taxon>Hexapoda</taxon>
        <taxon>Insecta</taxon>
        <taxon>Pterygota</taxon>
        <taxon>Neoptera</taxon>
        <taxon>Polyneoptera</taxon>
        <taxon>Phasmatodea</taxon>
        <taxon>Timematodea</taxon>
        <taxon>Timematoidea</taxon>
        <taxon>Timematidae</taxon>
        <taxon>Timema</taxon>
    </lineage>
</organism>
<dbReference type="AlphaFoldDB" id="A0A7R8VY41"/>
<accession>A0A7R8VY41</accession>
<sequence length="70" mass="7713">MTPGTMSDTTMTPGTMSDTTMTPGTMSEYNNVISNKIVAYTSTRSNPATDDEVTLILNEMDFDYNSAFER</sequence>
<evidence type="ECO:0000256" key="1">
    <source>
        <dbReference type="SAM" id="MobiDB-lite"/>
    </source>
</evidence>